<evidence type="ECO:0000313" key="2">
    <source>
        <dbReference type="EMBL" id="CAI5778853.1"/>
    </source>
</evidence>
<name>A0AA35PB64_9SAUR</name>
<evidence type="ECO:0000256" key="1">
    <source>
        <dbReference type="SAM" id="MobiDB-lite"/>
    </source>
</evidence>
<feature type="compositionally biased region" description="Basic and acidic residues" evidence="1">
    <location>
        <begin position="11"/>
        <end position="23"/>
    </location>
</feature>
<evidence type="ECO:0000313" key="3">
    <source>
        <dbReference type="Proteomes" id="UP001178461"/>
    </source>
</evidence>
<organism evidence="2 3">
    <name type="scientific">Podarcis lilfordi</name>
    <name type="common">Lilford's wall lizard</name>
    <dbReference type="NCBI Taxonomy" id="74358"/>
    <lineage>
        <taxon>Eukaryota</taxon>
        <taxon>Metazoa</taxon>
        <taxon>Chordata</taxon>
        <taxon>Craniata</taxon>
        <taxon>Vertebrata</taxon>
        <taxon>Euteleostomi</taxon>
        <taxon>Lepidosauria</taxon>
        <taxon>Squamata</taxon>
        <taxon>Bifurcata</taxon>
        <taxon>Unidentata</taxon>
        <taxon>Episquamata</taxon>
        <taxon>Laterata</taxon>
        <taxon>Lacertibaenia</taxon>
        <taxon>Lacertidae</taxon>
        <taxon>Podarcis</taxon>
    </lineage>
</organism>
<reference evidence="2" key="1">
    <citation type="submission" date="2022-12" db="EMBL/GenBank/DDBJ databases">
        <authorList>
            <person name="Alioto T."/>
            <person name="Alioto T."/>
            <person name="Gomez Garrido J."/>
        </authorList>
    </citation>
    <scope>NUCLEOTIDE SEQUENCE</scope>
</reference>
<dbReference type="Proteomes" id="UP001178461">
    <property type="component" value="Chromosome 7"/>
</dbReference>
<keyword evidence="3" id="KW-1185">Reference proteome</keyword>
<proteinExistence type="predicted"/>
<feature type="compositionally biased region" description="Basic residues" evidence="1">
    <location>
        <begin position="35"/>
        <end position="45"/>
    </location>
</feature>
<gene>
    <name evidence="2" type="ORF">PODLI_1B015246</name>
</gene>
<dbReference type="AlphaFoldDB" id="A0AA35PB64"/>
<sequence length="107" mass="12024">MAGAWPGFSEQELRRLQGQRRDAPLAPQHRTAPVSKHRLHLQRKKPVQQICGEAELPDGAALSLPLEQRLSVPKPSAPLPRRLSHRPSLRQRESSKMPKATGSTWSR</sequence>
<feature type="region of interest" description="Disordered" evidence="1">
    <location>
        <begin position="1"/>
        <end position="45"/>
    </location>
</feature>
<feature type="region of interest" description="Disordered" evidence="1">
    <location>
        <begin position="67"/>
        <end position="107"/>
    </location>
</feature>
<protein>
    <submittedName>
        <fullName evidence="2">Uncharacterized protein</fullName>
    </submittedName>
</protein>
<dbReference type="EMBL" id="OX395132">
    <property type="protein sequence ID" value="CAI5778853.1"/>
    <property type="molecule type" value="Genomic_DNA"/>
</dbReference>
<accession>A0AA35PB64</accession>